<dbReference type="AlphaFoldDB" id="A0A9X3HNQ8"/>
<evidence type="ECO:0000313" key="3">
    <source>
        <dbReference type="EMBL" id="MCV9934253.1"/>
    </source>
</evidence>
<evidence type="ECO:0000313" key="4">
    <source>
        <dbReference type="Proteomes" id="UP001151133"/>
    </source>
</evidence>
<reference evidence="3" key="1">
    <citation type="submission" date="2022-10" db="EMBL/GenBank/DDBJ databases">
        <title>Two novel species of Flavobacterium.</title>
        <authorList>
            <person name="Liu Q."/>
            <person name="Xin Y.-H."/>
        </authorList>
    </citation>
    <scope>NUCLEOTIDE SEQUENCE</scope>
    <source>
        <strain evidence="3">LS1R47</strain>
    </source>
</reference>
<organism evidence="3 4">
    <name type="scientific">Flavobacterium frigoritolerans</name>
    <dbReference type="NCBI Taxonomy" id="2987686"/>
    <lineage>
        <taxon>Bacteria</taxon>
        <taxon>Pseudomonadati</taxon>
        <taxon>Bacteroidota</taxon>
        <taxon>Flavobacteriia</taxon>
        <taxon>Flavobacteriales</taxon>
        <taxon>Flavobacteriaceae</taxon>
        <taxon>Flavobacterium</taxon>
    </lineage>
</organism>
<protein>
    <submittedName>
        <fullName evidence="3">DUF2235 domain-containing protein</fullName>
    </submittedName>
</protein>
<name>A0A9X3HNQ8_9FLAO</name>
<dbReference type="InterPro" id="IPR018712">
    <property type="entry name" value="Tle1-like_cat"/>
</dbReference>
<evidence type="ECO:0000256" key="1">
    <source>
        <dbReference type="SAM" id="Coils"/>
    </source>
</evidence>
<dbReference type="Proteomes" id="UP001151133">
    <property type="component" value="Unassembled WGS sequence"/>
</dbReference>
<dbReference type="PANTHER" id="PTHR33840:SF1">
    <property type="entry name" value="TLE1 PHOSPHOLIPASE DOMAIN-CONTAINING PROTEIN"/>
    <property type="match status" value="1"/>
</dbReference>
<evidence type="ECO:0000259" key="2">
    <source>
        <dbReference type="Pfam" id="PF09994"/>
    </source>
</evidence>
<feature type="domain" description="T6SS Phospholipase effector Tle1-like catalytic" evidence="2">
    <location>
        <begin position="125"/>
        <end position="443"/>
    </location>
</feature>
<comment type="caution">
    <text evidence="3">The sequence shown here is derived from an EMBL/GenBank/DDBJ whole genome shotgun (WGS) entry which is preliminary data.</text>
</comment>
<dbReference type="EMBL" id="JAOZEV010000019">
    <property type="protein sequence ID" value="MCV9934253.1"/>
    <property type="molecule type" value="Genomic_DNA"/>
</dbReference>
<keyword evidence="4" id="KW-1185">Reference proteome</keyword>
<sequence length="708" mass="82437">MGKTFVYNTGTSKDEEKQDELRLTFGIFIDGTLNNKNNTDRRTEHSRKDIETGKIDYSKSNKTLEDADDTHYKKIKNKRRIEELLSKKEKTPAEEIEFKAIDEKEKYLVASHRVALNEFGLDRMGTDNSYSNDYTNVARMWQCCEQKKYAIYVPGMGTDNLMRDSQDGFAFGSGQTGIRARVRNACEQIADKVLEEIKTNPKKEIKIAQITLDVFGFSRGAATARNLVYEVNLDYSYAKAVQKEIPCGVEYREMDGSASSRVRRIQKMRTAFVDVDNYEVDNSYLIQDQLPKMGHLGYSLLQKTKLEFEDLKDIEIIVRFVGIYDTVSSYFEQNDVMDHYDDYGNLKDEGGKLLKEAWSTHFNDDIGELHLNDLTKEKDTDGKNKPLLNNLYSQKVVHFTAKDEHRQNFALTRIKQIPGKYIEKNFPGVHCDIGGAYMTEKEEIDEIGTSLKDEEGAFSFLAAIIPSTLPGLSALRSDLIRKHWYKEDQIEIKRQWKSLLPYYKLTGIRGKKKEGTEDEYEGVKKEYSYIMLHFMETYARSTEMDENIKEKTSDKFPLDDFLKDVKSYLMPYALDETNQVKEWDFISDEEVEQKRLDRIEEQKLETEMKNIEEKLKNHTYEMEGLKKVTDNLRVEQYIPKIDFGTLKIPQEATTEESGVIPIELPEVVITAYNSQKMLRQLRNEYLHWSSTRDWFGMQPNEGRKRQIH</sequence>
<keyword evidence="1" id="KW-0175">Coiled coil</keyword>
<dbReference type="Pfam" id="PF09994">
    <property type="entry name" value="T6SS_Tle1-like_cat"/>
    <property type="match status" value="1"/>
</dbReference>
<proteinExistence type="predicted"/>
<gene>
    <name evidence="3" type="ORF">OIU80_18395</name>
</gene>
<dbReference type="PANTHER" id="PTHR33840">
    <property type="match status" value="1"/>
</dbReference>
<feature type="coiled-coil region" evidence="1">
    <location>
        <begin position="594"/>
        <end position="628"/>
    </location>
</feature>
<accession>A0A9X3HNQ8</accession>
<dbReference type="RefSeq" id="WP_264288436.1">
    <property type="nucleotide sequence ID" value="NZ_JAOZEV010000019.1"/>
</dbReference>